<dbReference type="Gene3D" id="3.10.50.40">
    <property type="match status" value="1"/>
</dbReference>
<dbReference type="EMBL" id="QFVT01000005">
    <property type="protein sequence ID" value="PYC47628.1"/>
    <property type="molecule type" value="Genomic_DNA"/>
</dbReference>
<dbReference type="GO" id="GO:0003755">
    <property type="term" value="F:peptidyl-prolyl cis-trans isomerase activity"/>
    <property type="evidence" value="ECO:0007669"/>
    <property type="project" value="UniProtKB-KW"/>
</dbReference>
<evidence type="ECO:0000313" key="12">
    <source>
        <dbReference type="Proteomes" id="UP000248012"/>
    </source>
</evidence>
<dbReference type="RefSeq" id="WP_110795936.1">
    <property type="nucleotide sequence ID" value="NZ_KZ826484.1"/>
</dbReference>
<feature type="domain" description="PpiC" evidence="10">
    <location>
        <begin position="144"/>
        <end position="233"/>
    </location>
</feature>
<name>A0A2V4MTU6_9RHOB</name>
<comment type="similarity">
    <text evidence="2">Belongs to the PpiC/parvulin rotamase family.</text>
</comment>
<dbReference type="Pfam" id="PF13616">
    <property type="entry name" value="Rotamase_3"/>
    <property type="match status" value="1"/>
</dbReference>
<protein>
    <recommendedName>
        <fullName evidence="4">Parvulin-like PPIase</fullName>
        <ecNumber evidence="3">5.2.1.8</ecNumber>
    </recommendedName>
    <alternativeName>
        <fullName evidence="6">Peptidyl-prolyl cis-trans isomerase plp</fullName>
    </alternativeName>
    <alternativeName>
        <fullName evidence="7">Rotamase plp</fullName>
    </alternativeName>
</protein>
<dbReference type="InterPro" id="IPR050245">
    <property type="entry name" value="PrsA_foldase"/>
</dbReference>
<dbReference type="PANTHER" id="PTHR47245">
    <property type="entry name" value="PEPTIDYLPROLYL ISOMERASE"/>
    <property type="match status" value="1"/>
</dbReference>
<proteinExistence type="inferred from homology"/>
<evidence type="ECO:0000256" key="1">
    <source>
        <dbReference type="ARBA" id="ARBA00000971"/>
    </source>
</evidence>
<comment type="catalytic activity">
    <reaction evidence="1">
        <text>[protein]-peptidylproline (omega=180) = [protein]-peptidylproline (omega=0)</text>
        <dbReference type="Rhea" id="RHEA:16237"/>
        <dbReference type="Rhea" id="RHEA-COMP:10747"/>
        <dbReference type="Rhea" id="RHEA-COMP:10748"/>
        <dbReference type="ChEBI" id="CHEBI:83833"/>
        <dbReference type="ChEBI" id="CHEBI:83834"/>
        <dbReference type="EC" id="5.2.1.8"/>
    </reaction>
</comment>
<comment type="caution">
    <text evidence="11">The sequence shown here is derived from an EMBL/GenBank/DDBJ whole genome shotgun (WGS) entry which is preliminary data.</text>
</comment>
<dbReference type="PANTHER" id="PTHR47245:SF2">
    <property type="entry name" value="PEPTIDYL-PROLYL CIS-TRANS ISOMERASE HP_0175-RELATED"/>
    <property type="match status" value="1"/>
</dbReference>
<feature type="signal peptide" evidence="9">
    <location>
        <begin position="1"/>
        <end position="28"/>
    </location>
</feature>
<keyword evidence="9" id="KW-0732">Signal</keyword>
<keyword evidence="5 8" id="KW-0697">Rotamase</keyword>
<dbReference type="OrthoDB" id="14196at2"/>
<dbReference type="EC" id="5.2.1.8" evidence="3"/>
<dbReference type="SUPFAM" id="SSF109998">
    <property type="entry name" value="Triger factor/SurA peptide-binding domain-like"/>
    <property type="match status" value="1"/>
</dbReference>
<dbReference type="PROSITE" id="PS01096">
    <property type="entry name" value="PPIC_PPIASE_1"/>
    <property type="match status" value="1"/>
</dbReference>
<evidence type="ECO:0000256" key="7">
    <source>
        <dbReference type="ARBA" id="ARBA00031484"/>
    </source>
</evidence>
<organism evidence="11 12">
    <name type="scientific">Litorivita pollutaquae</name>
    <dbReference type="NCBI Taxonomy" id="2200892"/>
    <lineage>
        <taxon>Bacteria</taxon>
        <taxon>Pseudomonadati</taxon>
        <taxon>Pseudomonadota</taxon>
        <taxon>Alphaproteobacteria</taxon>
        <taxon>Rhodobacterales</taxon>
        <taxon>Paracoccaceae</taxon>
        <taxon>Litorivita</taxon>
    </lineage>
</organism>
<accession>A0A2V4MTU6</accession>
<evidence type="ECO:0000256" key="2">
    <source>
        <dbReference type="ARBA" id="ARBA00007656"/>
    </source>
</evidence>
<dbReference type="Proteomes" id="UP000248012">
    <property type="component" value="Unassembled WGS sequence"/>
</dbReference>
<dbReference type="InterPro" id="IPR046357">
    <property type="entry name" value="PPIase_dom_sf"/>
</dbReference>
<keyword evidence="12" id="KW-1185">Reference proteome</keyword>
<dbReference type="AlphaFoldDB" id="A0A2V4MTU6"/>
<feature type="chain" id="PRO_5016129345" description="Parvulin-like PPIase" evidence="9">
    <location>
        <begin position="29"/>
        <end position="292"/>
    </location>
</feature>
<reference evidence="11 12" key="1">
    <citation type="submission" date="2018-05" db="EMBL/GenBank/DDBJ databases">
        <title>Oceanovita maritima gen. nov., sp. nov., a marine bacterium in the family Rhodobacteraceae isolated from surface seawater of Lundu port Xiamen, China.</title>
        <authorList>
            <person name="Hetharua B.H."/>
            <person name="Min D."/>
            <person name="Liao H."/>
            <person name="Tian Y."/>
        </authorList>
    </citation>
    <scope>NUCLEOTIDE SEQUENCE [LARGE SCALE GENOMIC DNA]</scope>
    <source>
        <strain evidence="11 12">FSX-11</strain>
    </source>
</reference>
<evidence type="ECO:0000313" key="11">
    <source>
        <dbReference type="EMBL" id="PYC47628.1"/>
    </source>
</evidence>
<evidence type="ECO:0000256" key="4">
    <source>
        <dbReference type="ARBA" id="ARBA00018370"/>
    </source>
</evidence>
<dbReference type="InterPro" id="IPR027304">
    <property type="entry name" value="Trigger_fact/SurA_dom_sf"/>
</dbReference>
<evidence type="ECO:0000259" key="10">
    <source>
        <dbReference type="PROSITE" id="PS50198"/>
    </source>
</evidence>
<dbReference type="InterPro" id="IPR023058">
    <property type="entry name" value="PPIase_PpiC_CS"/>
</dbReference>
<keyword evidence="8 11" id="KW-0413">Isomerase</keyword>
<dbReference type="InterPro" id="IPR000297">
    <property type="entry name" value="PPIase_PpiC"/>
</dbReference>
<evidence type="ECO:0000256" key="9">
    <source>
        <dbReference type="SAM" id="SignalP"/>
    </source>
</evidence>
<evidence type="ECO:0000256" key="3">
    <source>
        <dbReference type="ARBA" id="ARBA00013194"/>
    </source>
</evidence>
<gene>
    <name evidence="11" type="ORF">DI396_09305</name>
</gene>
<evidence type="ECO:0000256" key="5">
    <source>
        <dbReference type="ARBA" id="ARBA00023110"/>
    </source>
</evidence>
<evidence type="ECO:0000256" key="8">
    <source>
        <dbReference type="PROSITE-ProRule" id="PRU00278"/>
    </source>
</evidence>
<sequence>MHRTLSLAPRTLLGAALASTLAITLAWGAPVRAEEPNADTVVATINGEDITLGQMVVARSSLPEQYKQLPDDVLFTGILDQLVQQTVLSQSFDGPVPKYVGIVLENQKRSLLASEVINGLLAGAATEDDIKAAYDEVYGSADPAPEYNASHILVETEEAAKALIEEIEAGADFAALAKEKSTGPSGPNGGSLGWFGAGMMVKPFEDAVTNLSEGDVSGPVETQFGWHVILLNEKRFADAPSLETVRAELEDTIRKEVVEARIAELTNEAEIDRSAETEIDPAVLSKPDLMDR</sequence>
<evidence type="ECO:0000256" key="6">
    <source>
        <dbReference type="ARBA" id="ARBA00030642"/>
    </source>
</evidence>
<dbReference type="SUPFAM" id="SSF54534">
    <property type="entry name" value="FKBP-like"/>
    <property type="match status" value="1"/>
</dbReference>
<dbReference type="PROSITE" id="PS50198">
    <property type="entry name" value="PPIC_PPIASE_2"/>
    <property type="match status" value="1"/>
</dbReference>